<sequence>MSYQCAVLEDGRTSTIGTTGGAVEYDLPNNFAISLIAITMQGDSTTDAATLAETLAGMGTIEVITTRGGEIYIEAEDLFALTGYLNRGDEGVIVKGAAADKEFAFTAYLPLGINASKWFTINPITGKTEYYGLAGHLADKLRITWDTDTVAGADSRQATVQVFGYSGIQPKAYTVYREDSYTPTANQFRTQKISGAGMLRGVFGFTTTNLNVDSANTVLDVKELEIWVDEKPVLETFTIGLQKGASGVVADDPAGGTGVLDDQWFLWDLDPSQVGLGVPIVDNMKVANLGGNASAVRVYPMVYRYV</sequence>
<accession>A0A6M3LI64</accession>
<evidence type="ECO:0000313" key="1">
    <source>
        <dbReference type="EMBL" id="QJA93054.1"/>
    </source>
</evidence>
<gene>
    <name evidence="1" type="ORF">MM415B04386_0010</name>
</gene>
<protein>
    <recommendedName>
        <fullName evidence="2">Tail protein</fullName>
    </recommendedName>
</protein>
<organism evidence="1">
    <name type="scientific">viral metagenome</name>
    <dbReference type="NCBI Taxonomy" id="1070528"/>
    <lineage>
        <taxon>unclassified sequences</taxon>
        <taxon>metagenomes</taxon>
        <taxon>organismal metagenomes</taxon>
    </lineage>
</organism>
<evidence type="ECO:0008006" key="2">
    <source>
        <dbReference type="Google" id="ProtNLM"/>
    </source>
</evidence>
<reference evidence="1" key="1">
    <citation type="submission" date="2020-03" db="EMBL/GenBank/DDBJ databases">
        <title>The deep terrestrial virosphere.</title>
        <authorList>
            <person name="Holmfeldt K."/>
            <person name="Nilsson E."/>
            <person name="Simone D."/>
            <person name="Lopez-Fernandez M."/>
            <person name="Wu X."/>
            <person name="de Brujin I."/>
            <person name="Lundin D."/>
            <person name="Andersson A."/>
            <person name="Bertilsson S."/>
            <person name="Dopson M."/>
        </authorList>
    </citation>
    <scope>NUCLEOTIDE SEQUENCE</scope>
    <source>
        <strain evidence="1">MM415B04386</strain>
    </source>
</reference>
<proteinExistence type="predicted"/>
<dbReference type="AlphaFoldDB" id="A0A6M3LI64"/>
<dbReference type="EMBL" id="MT143118">
    <property type="protein sequence ID" value="QJA93054.1"/>
    <property type="molecule type" value="Genomic_DNA"/>
</dbReference>
<name>A0A6M3LI64_9ZZZZ</name>